<dbReference type="AlphaFoldDB" id="A0AAW2YTR4"/>
<dbReference type="EMBL" id="JAOPGA020000576">
    <property type="protein sequence ID" value="KAL0479572.1"/>
    <property type="molecule type" value="Genomic_DNA"/>
</dbReference>
<dbReference type="InterPro" id="IPR018073">
    <property type="entry name" value="Prot_inh_cystat_CS"/>
</dbReference>
<dbReference type="PROSITE" id="PS00287">
    <property type="entry name" value="CYSTATIN"/>
    <property type="match status" value="1"/>
</dbReference>
<gene>
    <name evidence="2" type="ORF">AKO1_007750</name>
</gene>
<dbReference type="Gene3D" id="3.10.450.10">
    <property type="match status" value="1"/>
</dbReference>
<evidence type="ECO:0000259" key="1">
    <source>
        <dbReference type="SMART" id="SM00043"/>
    </source>
</evidence>
<protein>
    <recommendedName>
        <fullName evidence="1">Cystatin domain-containing protein</fullName>
    </recommendedName>
</protein>
<dbReference type="GO" id="GO:0004869">
    <property type="term" value="F:cysteine-type endopeptidase inhibitor activity"/>
    <property type="evidence" value="ECO:0007669"/>
    <property type="project" value="InterPro"/>
</dbReference>
<dbReference type="PANTHER" id="PTHR47364:SF2">
    <property type="entry name" value="CYSTEINE PROTEINASE INHIBITOR 5"/>
    <property type="match status" value="1"/>
</dbReference>
<sequence length="91" mass="10065">MVVGGYTQQNEADHGEFKEVADFAVDELNRRSNAMYPLELKQIKNVETQVVAGTNYRLTLSVGGGPQNNAHDVTVVVFEGLDGNKEFVKHE</sequence>
<accession>A0AAW2YTR4</accession>
<dbReference type="InterPro" id="IPR000010">
    <property type="entry name" value="Cystatin_dom"/>
</dbReference>
<organism evidence="2 3">
    <name type="scientific">Acrasis kona</name>
    <dbReference type="NCBI Taxonomy" id="1008807"/>
    <lineage>
        <taxon>Eukaryota</taxon>
        <taxon>Discoba</taxon>
        <taxon>Heterolobosea</taxon>
        <taxon>Tetramitia</taxon>
        <taxon>Eutetramitia</taxon>
        <taxon>Acrasidae</taxon>
        <taxon>Acrasis</taxon>
    </lineage>
</organism>
<proteinExistence type="predicted"/>
<dbReference type="SUPFAM" id="SSF54403">
    <property type="entry name" value="Cystatin/monellin"/>
    <property type="match status" value="1"/>
</dbReference>
<dbReference type="PANTHER" id="PTHR47364">
    <property type="entry name" value="CYSTEINE PROTEINASE INHIBITOR 5"/>
    <property type="match status" value="1"/>
</dbReference>
<dbReference type="CDD" id="cd00042">
    <property type="entry name" value="CY"/>
    <property type="match status" value="1"/>
</dbReference>
<reference evidence="2 3" key="1">
    <citation type="submission" date="2024-03" db="EMBL/GenBank/DDBJ databases">
        <title>The Acrasis kona genome and developmental transcriptomes reveal deep origins of eukaryotic multicellular pathways.</title>
        <authorList>
            <person name="Sheikh S."/>
            <person name="Fu C.-J."/>
            <person name="Brown M.W."/>
            <person name="Baldauf S.L."/>
        </authorList>
    </citation>
    <scope>NUCLEOTIDE SEQUENCE [LARGE SCALE GENOMIC DNA]</scope>
    <source>
        <strain evidence="2 3">ATCC MYA-3509</strain>
    </source>
</reference>
<dbReference type="Proteomes" id="UP001431209">
    <property type="component" value="Unassembled WGS sequence"/>
</dbReference>
<evidence type="ECO:0000313" key="2">
    <source>
        <dbReference type="EMBL" id="KAL0479572.1"/>
    </source>
</evidence>
<evidence type="ECO:0000313" key="3">
    <source>
        <dbReference type="Proteomes" id="UP001431209"/>
    </source>
</evidence>
<dbReference type="InterPro" id="IPR046350">
    <property type="entry name" value="Cystatin_sf"/>
</dbReference>
<comment type="caution">
    <text evidence="2">The sequence shown here is derived from an EMBL/GenBank/DDBJ whole genome shotgun (WGS) entry which is preliminary data.</text>
</comment>
<name>A0AAW2YTR4_9EUKA</name>
<dbReference type="SMART" id="SM00043">
    <property type="entry name" value="CY"/>
    <property type="match status" value="1"/>
</dbReference>
<dbReference type="Pfam" id="PF00031">
    <property type="entry name" value="Cystatin"/>
    <property type="match status" value="1"/>
</dbReference>
<keyword evidence="3" id="KW-1185">Reference proteome</keyword>
<feature type="domain" description="Cystatin" evidence="1">
    <location>
        <begin position="1"/>
        <end position="91"/>
    </location>
</feature>